<dbReference type="Proteomes" id="UP000297703">
    <property type="component" value="Unassembled WGS sequence"/>
</dbReference>
<sequence length="168" mass="18140">MSSPHKLLTMIWETCPREHLFPLSFGLLTTEVAPTTWWAARENSALANTAMLALALLPTAFELDMQNLFCPKDPPPEDSSESSKAGATANHEHSHQGKYPLPPAYQGKSVMRGNAGCRPNGKRKHIGSISEETPVATLRPGCNGLLHFFPLRAVTEAFPAAEGGTAGY</sequence>
<dbReference type="EMBL" id="QXTE01000087">
    <property type="protein sequence ID" value="TFK07201.1"/>
    <property type="molecule type" value="Genomic_DNA"/>
</dbReference>
<organism evidence="2 3">
    <name type="scientific">Platysternon megacephalum</name>
    <name type="common">big-headed turtle</name>
    <dbReference type="NCBI Taxonomy" id="55544"/>
    <lineage>
        <taxon>Eukaryota</taxon>
        <taxon>Metazoa</taxon>
        <taxon>Chordata</taxon>
        <taxon>Craniata</taxon>
        <taxon>Vertebrata</taxon>
        <taxon>Euteleostomi</taxon>
        <taxon>Archelosauria</taxon>
        <taxon>Testudinata</taxon>
        <taxon>Testudines</taxon>
        <taxon>Cryptodira</taxon>
        <taxon>Durocryptodira</taxon>
        <taxon>Testudinoidea</taxon>
        <taxon>Platysternidae</taxon>
        <taxon>Platysternon</taxon>
    </lineage>
</organism>
<reference evidence="2 3" key="1">
    <citation type="submission" date="2019-04" db="EMBL/GenBank/DDBJ databases">
        <title>Draft genome of the big-headed turtle Platysternon megacephalum.</title>
        <authorList>
            <person name="Gong S."/>
        </authorList>
    </citation>
    <scope>NUCLEOTIDE SEQUENCE [LARGE SCALE GENOMIC DNA]</scope>
    <source>
        <strain evidence="2">DO16091913</strain>
        <tissue evidence="2">Muscle</tissue>
    </source>
</reference>
<dbReference type="AlphaFoldDB" id="A0A4D9E815"/>
<evidence type="ECO:0000313" key="2">
    <source>
        <dbReference type="EMBL" id="TFK07201.1"/>
    </source>
</evidence>
<feature type="region of interest" description="Disordered" evidence="1">
    <location>
        <begin position="68"/>
        <end position="105"/>
    </location>
</feature>
<reference evidence="2 3" key="2">
    <citation type="submission" date="2019-04" db="EMBL/GenBank/DDBJ databases">
        <title>The genome sequence of big-headed turtle.</title>
        <authorList>
            <person name="Gong S."/>
        </authorList>
    </citation>
    <scope>NUCLEOTIDE SEQUENCE [LARGE SCALE GENOMIC DNA]</scope>
    <source>
        <strain evidence="2">DO16091913</strain>
        <tissue evidence="2">Muscle</tissue>
    </source>
</reference>
<evidence type="ECO:0000313" key="3">
    <source>
        <dbReference type="Proteomes" id="UP000297703"/>
    </source>
</evidence>
<name>A0A4D9E815_9SAUR</name>
<protein>
    <submittedName>
        <fullName evidence="2">Proprotein convertase subtilisin/kexin type 4</fullName>
    </submittedName>
</protein>
<proteinExistence type="predicted"/>
<comment type="caution">
    <text evidence="2">The sequence shown here is derived from an EMBL/GenBank/DDBJ whole genome shotgun (WGS) entry which is preliminary data.</text>
</comment>
<keyword evidence="3" id="KW-1185">Reference proteome</keyword>
<accession>A0A4D9E815</accession>
<evidence type="ECO:0000256" key="1">
    <source>
        <dbReference type="SAM" id="MobiDB-lite"/>
    </source>
</evidence>
<gene>
    <name evidence="2" type="ORF">DR999_PMT09879</name>
</gene>